<name>A0ACA9YDG0_9ASCO</name>
<organism evidence="1 2">
    <name type="scientific">[Candida] jaroonii</name>
    <dbReference type="NCBI Taxonomy" id="467808"/>
    <lineage>
        <taxon>Eukaryota</taxon>
        <taxon>Fungi</taxon>
        <taxon>Dikarya</taxon>
        <taxon>Ascomycota</taxon>
        <taxon>Saccharomycotina</taxon>
        <taxon>Pichiomycetes</taxon>
        <taxon>Debaryomycetaceae</taxon>
        <taxon>Yamadazyma</taxon>
    </lineage>
</organism>
<accession>A0ACA9YDG0</accession>
<evidence type="ECO:0000313" key="1">
    <source>
        <dbReference type="EMBL" id="CAH6722952.1"/>
    </source>
</evidence>
<sequence>MSDLYGHRENQNNERFDQLASTLRQFRTTVDDINSNVHQENSLLDTLNDGFGRLAYSVKRTSGELRNVMNRNQSLTRIVGLILLGFFVIWMLYKMRS</sequence>
<evidence type="ECO:0000313" key="2">
    <source>
        <dbReference type="Proteomes" id="UP001152531"/>
    </source>
</evidence>
<gene>
    <name evidence="1" type="ORF">CLIB1444_12S00936</name>
</gene>
<comment type="caution">
    <text evidence="1">The sequence shown here is derived from an EMBL/GenBank/DDBJ whole genome shotgun (WGS) entry which is preliminary data.</text>
</comment>
<dbReference type="Proteomes" id="UP001152531">
    <property type="component" value="Unassembled WGS sequence"/>
</dbReference>
<proteinExistence type="predicted"/>
<dbReference type="EMBL" id="CALSDN010000012">
    <property type="protein sequence ID" value="CAH6722952.1"/>
    <property type="molecule type" value="Genomic_DNA"/>
</dbReference>
<protein>
    <submittedName>
        <fullName evidence="1">Protein transport protein Sft1p</fullName>
    </submittedName>
</protein>
<reference evidence="1" key="1">
    <citation type="submission" date="2022-06" db="EMBL/GenBank/DDBJ databases">
        <authorList>
            <person name="Legras J.-L."/>
            <person name="Devillers H."/>
            <person name="Grondin C."/>
        </authorList>
    </citation>
    <scope>NUCLEOTIDE SEQUENCE</scope>
    <source>
        <strain evidence="1">CLIB 1444</strain>
    </source>
</reference>
<keyword evidence="2" id="KW-1185">Reference proteome</keyword>